<evidence type="ECO:0000256" key="8">
    <source>
        <dbReference type="ARBA" id="ARBA00023136"/>
    </source>
</evidence>
<dbReference type="InterPro" id="IPR050681">
    <property type="entry name" value="CDF/SLC30A"/>
</dbReference>
<keyword evidence="5" id="KW-0864">Zinc transport</keyword>
<dbReference type="Proteomes" id="UP000628442">
    <property type="component" value="Unassembled WGS sequence"/>
</dbReference>
<feature type="transmembrane region" description="Helical" evidence="9">
    <location>
        <begin position="62"/>
        <end position="79"/>
    </location>
</feature>
<evidence type="ECO:0000256" key="9">
    <source>
        <dbReference type="SAM" id="Phobius"/>
    </source>
</evidence>
<evidence type="ECO:0000313" key="14">
    <source>
        <dbReference type="Proteomes" id="UP000292307"/>
    </source>
</evidence>
<evidence type="ECO:0000256" key="5">
    <source>
        <dbReference type="ARBA" id="ARBA00022906"/>
    </source>
</evidence>
<keyword evidence="5" id="KW-0862">Zinc</keyword>
<evidence type="ECO:0000259" key="11">
    <source>
        <dbReference type="Pfam" id="PF16916"/>
    </source>
</evidence>
<evidence type="ECO:0000256" key="1">
    <source>
        <dbReference type="ARBA" id="ARBA00004141"/>
    </source>
</evidence>
<evidence type="ECO:0000256" key="4">
    <source>
        <dbReference type="ARBA" id="ARBA00022692"/>
    </source>
</evidence>
<organism evidence="12 15">
    <name type="scientific">Pseudoduganella albidiflava</name>
    <dbReference type="NCBI Taxonomy" id="321983"/>
    <lineage>
        <taxon>Bacteria</taxon>
        <taxon>Pseudomonadati</taxon>
        <taxon>Pseudomonadota</taxon>
        <taxon>Betaproteobacteria</taxon>
        <taxon>Burkholderiales</taxon>
        <taxon>Oxalobacteraceae</taxon>
        <taxon>Telluria group</taxon>
        <taxon>Pseudoduganella</taxon>
    </lineage>
</organism>
<feature type="domain" description="Cation efflux protein transmembrane" evidence="10">
    <location>
        <begin position="32"/>
        <end position="219"/>
    </location>
</feature>
<dbReference type="GO" id="GO:0005385">
    <property type="term" value="F:zinc ion transmembrane transporter activity"/>
    <property type="evidence" value="ECO:0007669"/>
    <property type="project" value="TreeGrafter"/>
</dbReference>
<dbReference type="EMBL" id="CP036401">
    <property type="protein sequence ID" value="QBI01102.1"/>
    <property type="molecule type" value="Genomic_DNA"/>
</dbReference>
<evidence type="ECO:0000313" key="15">
    <source>
        <dbReference type="Proteomes" id="UP000628442"/>
    </source>
</evidence>
<feature type="transmembrane region" description="Helical" evidence="9">
    <location>
        <begin position="127"/>
        <end position="150"/>
    </location>
</feature>
<evidence type="ECO:0000256" key="6">
    <source>
        <dbReference type="ARBA" id="ARBA00022989"/>
    </source>
</evidence>
<reference evidence="12" key="3">
    <citation type="submission" date="2022-12" db="EMBL/GenBank/DDBJ databases">
        <authorList>
            <person name="Sun Q."/>
            <person name="Kim S."/>
        </authorList>
    </citation>
    <scope>NUCLEOTIDE SEQUENCE</scope>
    <source>
        <strain evidence="12">KCTC 12343</strain>
    </source>
</reference>
<feature type="transmembrane region" description="Helical" evidence="9">
    <location>
        <begin position="91"/>
        <end position="115"/>
    </location>
</feature>
<keyword evidence="7" id="KW-0406">Ion transport</keyword>
<comment type="subcellular location">
    <subcellularLocation>
        <location evidence="1">Membrane</location>
        <topology evidence="1">Multi-pass membrane protein</topology>
    </subcellularLocation>
</comment>
<gene>
    <name evidence="12" type="primary">czcD.1</name>
    <name evidence="13" type="ORF">EYF70_09775</name>
    <name evidence="12" type="ORF">GCM10007387_32830</name>
</gene>
<feature type="transmembrane region" description="Helical" evidence="9">
    <location>
        <begin position="162"/>
        <end position="187"/>
    </location>
</feature>
<sequence length="305" mass="32491">MNATSHLHAHLKGDAKYKHQRADRSLAILAWAVGLTLTFAGVEVVAGFMANSLALISDAGHMVTDAASLGLALFAQLIAKRPPSSRYSFGFGRAEALAAFINGLVMLLVIGWIVFEAAHRFAQPQAVQGGTVAGVAAIGLVVNVLVALVLSKDRESMNTRAALVHVLGDMLGSVAALLAGIVIYYTGWMRIDPLLSLLVSLLLLKSTVGILRESGHHLMEGVPDDIDYEKVGDDLEGVEGVSSVHDLHVWDMAPGQPALIGHVEVPDLQHWPATLKAIRAMLLEKHGIDHVTLQAELAGKQGRPQ</sequence>
<comment type="similarity">
    <text evidence="2">Belongs to the cation diffusion facilitator (CDF) transporter (TC 2.A.4) family. SLC30A subfamily.</text>
</comment>
<feature type="domain" description="Cation efflux protein cytoplasmic" evidence="11">
    <location>
        <begin position="223"/>
        <end position="296"/>
    </location>
</feature>
<keyword evidence="4 9" id="KW-0812">Transmembrane</keyword>
<dbReference type="InterPro" id="IPR036837">
    <property type="entry name" value="Cation_efflux_CTD_sf"/>
</dbReference>
<dbReference type="OrthoDB" id="9809646at2"/>
<keyword evidence="6 9" id="KW-1133">Transmembrane helix</keyword>
<dbReference type="Pfam" id="PF01545">
    <property type="entry name" value="Cation_efflux"/>
    <property type="match status" value="1"/>
</dbReference>
<evidence type="ECO:0000256" key="7">
    <source>
        <dbReference type="ARBA" id="ARBA00023065"/>
    </source>
</evidence>
<dbReference type="SUPFAM" id="SSF161111">
    <property type="entry name" value="Cation efflux protein transmembrane domain-like"/>
    <property type="match status" value="1"/>
</dbReference>
<dbReference type="Proteomes" id="UP000292307">
    <property type="component" value="Chromosome"/>
</dbReference>
<protein>
    <submittedName>
        <fullName evidence="12">Cation transporter</fullName>
    </submittedName>
</protein>
<dbReference type="PANTHER" id="PTHR11562">
    <property type="entry name" value="CATION EFFLUX PROTEIN/ ZINC TRANSPORTER"/>
    <property type="match status" value="1"/>
</dbReference>
<reference evidence="12" key="1">
    <citation type="journal article" date="2014" name="Int. J. Syst. Evol. Microbiol.">
        <title>Complete genome sequence of Corynebacterium casei LMG S-19264T (=DSM 44701T), isolated from a smear-ripened cheese.</title>
        <authorList>
            <consortium name="US DOE Joint Genome Institute (JGI-PGF)"/>
            <person name="Walter F."/>
            <person name="Albersmeier A."/>
            <person name="Kalinowski J."/>
            <person name="Ruckert C."/>
        </authorList>
    </citation>
    <scope>NUCLEOTIDE SEQUENCE</scope>
    <source>
        <strain evidence="12">KCTC 12343</strain>
    </source>
</reference>
<evidence type="ECO:0000256" key="2">
    <source>
        <dbReference type="ARBA" id="ARBA00008873"/>
    </source>
</evidence>
<dbReference type="AlphaFoldDB" id="A0A411WWY8"/>
<dbReference type="GO" id="GO:0005886">
    <property type="term" value="C:plasma membrane"/>
    <property type="evidence" value="ECO:0007669"/>
    <property type="project" value="TreeGrafter"/>
</dbReference>
<keyword evidence="3" id="KW-0813">Transport</keyword>
<reference evidence="13 14" key="2">
    <citation type="submission" date="2019-02" db="EMBL/GenBank/DDBJ databases">
        <title>Draft Genome Sequences of Six Type Strains of the Genus Massilia.</title>
        <authorList>
            <person name="Miess H."/>
            <person name="Frediansyhah A."/>
            <person name="Gross H."/>
        </authorList>
    </citation>
    <scope>NUCLEOTIDE SEQUENCE [LARGE SCALE GENOMIC DNA]</scope>
    <source>
        <strain evidence="13 14">DSM 17472</strain>
    </source>
</reference>
<feature type="transmembrane region" description="Helical" evidence="9">
    <location>
        <begin position="26"/>
        <end position="50"/>
    </location>
</feature>
<dbReference type="Gene3D" id="1.20.1510.10">
    <property type="entry name" value="Cation efflux protein transmembrane domain"/>
    <property type="match status" value="1"/>
</dbReference>
<accession>A0A411WWY8</accession>
<evidence type="ECO:0000259" key="10">
    <source>
        <dbReference type="Pfam" id="PF01545"/>
    </source>
</evidence>
<dbReference type="PANTHER" id="PTHR11562:SF17">
    <property type="entry name" value="RE54080P-RELATED"/>
    <property type="match status" value="1"/>
</dbReference>
<evidence type="ECO:0000256" key="3">
    <source>
        <dbReference type="ARBA" id="ARBA00022448"/>
    </source>
</evidence>
<dbReference type="NCBIfam" id="TIGR01297">
    <property type="entry name" value="CDF"/>
    <property type="match status" value="1"/>
</dbReference>
<dbReference type="SUPFAM" id="SSF160240">
    <property type="entry name" value="Cation efflux protein cytoplasmic domain-like"/>
    <property type="match status" value="1"/>
</dbReference>
<keyword evidence="8 9" id="KW-0472">Membrane</keyword>
<dbReference type="EMBL" id="BMWV01000007">
    <property type="protein sequence ID" value="GGY48129.1"/>
    <property type="molecule type" value="Genomic_DNA"/>
</dbReference>
<dbReference type="InterPro" id="IPR027470">
    <property type="entry name" value="Cation_efflux_CTD"/>
</dbReference>
<evidence type="ECO:0000313" key="13">
    <source>
        <dbReference type="EMBL" id="QBI01102.1"/>
    </source>
</evidence>
<keyword evidence="14" id="KW-1185">Reference proteome</keyword>
<dbReference type="RefSeq" id="WP_131145228.1">
    <property type="nucleotide sequence ID" value="NZ_BMWV01000007.1"/>
</dbReference>
<evidence type="ECO:0000313" key="12">
    <source>
        <dbReference type="EMBL" id="GGY48129.1"/>
    </source>
</evidence>
<name>A0A411WWY8_9BURK</name>
<dbReference type="InterPro" id="IPR058533">
    <property type="entry name" value="Cation_efflux_TM"/>
</dbReference>
<dbReference type="InterPro" id="IPR002524">
    <property type="entry name" value="Cation_efflux"/>
</dbReference>
<dbReference type="InterPro" id="IPR027469">
    <property type="entry name" value="Cation_efflux_TMD_sf"/>
</dbReference>
<dbReference type="Pfam" id="PF16916">
    <property type="entry name" value="ZT_dimer"/>
    <property type="match status" value="1"/>
</dbReference>
<proteinExistence type="inferred from homology"/>